<organism evidence="4 5">
    <name type="scientific">Granulicella sibirica</name>
    <dbReference type="NCBI Taxonomy" id="2479048"/>
    <lineage>
        <taxon>Bacteria</taxon>
        <taxon>Pseudomonadati</taxon>
        <taxon>Acidobacteriota</taxon>
        <taxon>Terriglobia</taxon>
        <taxon>Terriglobales</taxon>
        <taxon>Acidobacteriaceae</taxon>
        <taxon>Granulicella</taxon>
    </lineage>
</organism>
<dbReference type="SUPFAM" id="SSF53383">
    <property type="entry name" value="PLP-dependent transferases"/>
    <property type="match status" value="1"/>
</dbReference>
<dbReference type="GO" id="GO:0016829">
    <property type="term" value="F:lyase activity"/>
    <property type="evidence" value="ECO:0007669"/>
    <property type="project" value="UniProtKB-KW"/>
</dbReference>
<evidence type="ECO:0000313" key="5">
    <source>
        <dbReference type="Proteomes" id="UP000289437"/>
    </source>
</evidence>
<name>A0A4V1L5F0_9BACT</name>
<proteinExistence type="predicted"/>
<dbReference type="Gene3D" id="3.40.640.10">
    <property type="entry name" value="Type I PLP-dependent aspartate aminotransferase-like (Major domain)"/>
    <property type="match status" value="1"/>
</dbReference>
<comment type="caution">
    <text evidence="4">The sequence shown here is derived from an EMBL/GenBank/DDBJ whole genome shotgun (WGS) entry which is preliminary data.</text>
</comment>
<gene>
    <name evidence="4" type="ORF">GRAN_2391</name>
</gene>
<dbReference type="InterPro" id="IPR015421">
    <property type="entry name" value="PyrdxlP-dep_Trfase_major"/>
</dbReference>
<feature type="signal peptide" evidence="3">
    <location>
        <begin position="1"/>
        <end position="34"/>
    </location>
</feature>
<keyword evidence="3" id="KW-0732">Signal</keyword>
<evidence type="ECO:0000313" key="4">
    <source>
        <dbReference type="EMBL" id="RXH55534.1"/>
    </source>
</evidence>
<comment type="cofactor">
    <cofactor evidence="1">
        <name>pyridoxal 5'-phosphate</name>
        <dbReference type="ChEBI" id="CHEBI:597326"/>
    </cofactor>
</comment>
<dbReference type="EMBL" id="RDSM01000002">
    <property type="protein sequence ID" value="RXH55534.1"/>
    <property type="molecule type" value="Genomic_DNA"/>
</dbReference>
<dbReference type="OrthoDB" id="9787096at2"/>
<evidence type="ECO:0000256" key="2">
    <source>
        <dbReference type="ARBA" id="ARBA00022898"/>
    </source>
</evidence>
<evidence type="ECO:0000256" key="3">
    <source>
        <dbReference type="SAM" id="SignalP"/>
    </source>
</evidence>
<dbReference type="PROSITE" id="PS51318">
    <property type="entry name" value="TAT"/>
    <property type="match status" value="1"/>
</dbReference>
<dbReference type="GO" id="GO:0004125">
    <property type="term" value="F:L-seryl-tRNA(Sec) selenium transferase activity"/>
    <property type="evidence" value="ECO:0007669"/>
    <property type="project" value="TreeGrafter"/>
</dbReference>
<sequence>MSLFGKARWSRRDLLKQSGILSAGAAMSPMSASAAALIDPPQAAWKPAFPVSATENLYTKIGVRPIVNARGTYTIISGSQSLPQVKQAMYEASQYYVHLDELMPAIGAEIAMHMGAPMAIVTTGCEAAIALATVACIVGTDPEKSQAMPYKKTKDQVIIPKYSRNQYDFGVRMSGPEIVEVETVEDLRSKISERTAMIYLLSGPEAFTNQLSIKVVCAIAKEKNVPVFVDAAAEEPIVPNIHLAAGATFVGYSGGKCMRGPQAAGVLLGPKDLCAAAFWNAAPHHNWGRALKVGKEEQMGMLAAVREWYKRDHAAEQKQWLEWDTYIANAVKDIPSVTTKINMPDDDLSNRAPTLDIMWDAAKVGITGTELVAMLDKGTPRILIGGGSGRRPDMMNSSLNIMPYMMMPGDYKIVAAAISKYMRNPGKFENPPVYTGATAQLAGTWNVKIKYTRGVGEQQFVLEQNGASVKGQHKGEIYDAPLTGKIDADHVMLRSSMIGGGVYISFVFTGVLSGNTLSGDVRMGEYGAATFTATKA</sequence>
<keyword evidence="2" id="KW-0663">Pyridoxal phosphate</keyword>
<dbReference type="RefSeq" id="WP_128913174.1">
    <property type="nucleotide sequence ID" value="NZ_RDSM01000002.1"/>
</dbReference>
<accession>A0A4V1L5F0</accession>
<dbReference type="PANTHER" id="PTHR32328">
    <property type="entry name" value="L-SERYL-TRNA(SEC) SELENIUM TRANSFERASE"/>
    <property type="match status" value="1"/>
</dbReference>
<keyword evidence="4" id="KW-0456">Lyase</keyword>
<evidence type="ECO:0000256" key="1">
    <source>
        <dbReference type="ARBA" id="ARBA00001933"/>
    </source>
</evidence>
<dbReference type="PANTHER" id="PTHR32328:SF0">
    <property type="entry name" value="L-SERYL-TRNA(SEC) SELENIUM TRANSFERASE"/>
    <property type="match status" value="1"/>
</dbReference>
<reference evidence="5" key="2">
    <citation type="submission" date="2019-02" db="EMBL/GenBank/DDBJ databases">
        <title>Granulicella sibirica sp. nov., a psychrotolerant acidobacterium isolated from an organic soil layer in forested tundra, West Siberia.</title>
        <authorList>
            <person name="Oshkin I.Y."/>
            <person name="Kulichevskaya I.S."/>
            <person name="Rijpstra W.I.C."/>
            <person name="Sinninghe Damste J.S."/>
            <person name="Rakitin A.L."/>
            <person name="Ravin N.V."/>
            <person name="Dedysh S.N."/>
        </authorList>
    </citation>
    <scope>NUCLEOTIDE SEQUENCE [LARGE SCALE GENOMIC DNA]</scope>
    <source>
        <strain evidence="5">AF10</strain>
    </source>
</reference>
<reference evidence="4 5" key="1">
    <citation type="submission" date="2018-11" db="EMBL/GenBank/DDBJ databases">
        <authorList>
            <person name="Mardanov A.V."/>
            <person name="Ravin N.V."/>
            <person name="Dedysh S.N."/>
        </authorList>
    </citation>
    <scope>NUCLEOTIDE SEQUENCE [LARGE SCALE GENOMIC DNA]</scope>
    <source>
        <strain evidence="4 5">AF10</strain>
    </source>
</reference>
<feature type="chain" id="PRO_5020946456" evidence="3">
    <location>
        <begin position="35"/>
        <end position="536"/>
    </location>
</feature>
<keyword evidence="5" id="KW-1185">Reference proteome</keyword>
<dbReference type="AlphaFoldDB" id="A0A4V1L5F0"/>
<protein>
    <submittedName>
        <fullName evidence="4">D-Glucosaminate-6-phosphate ammonia-lyase</fullName>
    </submittedName>
</protein>
<dbReference type="Proteomes" id="UP000289437">
    <property type="component" value="Unassembled WGS sequence"/>
</dbReference>
<dbReference type="InterPro" id="IPR006311">
    <property type="entry name" value="TAT_signal"/>
</dbReference>
<dbReference type="InterPro" id="IPR015424">
    <property type="entry name" value="PyrdxlP-dep_Trfase"/>
</dbReference>